<dbReference type="Proteomes" id="UP000305282">
    <property type="component" value="Unassembled WGS sequence"/>
</dbReference>
<name>A0A4S5C100_9ACTN</name>
<evidence type="ECO:0000256" key="5">
    <source>
        <dbReference type="SAM" id="MobiDB-lite"/>
    </source>
</evidence>
<evidence type="ECO:0000259" key="7">
    <source>
        <dbReference type="PROSITE" id="PS51900"/>
    </source>
</evidence>
<proteinExistence type="predicted"/>
<keyword evidence="1" id="KW-0229">DNA integration</keyword>
<sequence>SRRTVSVFLDEWVRAIRPAVRPATWSKYRTYCDSYIKPVIGDTALQDLTPVRINLLYAHLLAEGRRHRRGTQGAGVSPATVTTVHQVFHRALGDAVKWDYLSRNPADNAERPKLDRRAPTVWTPDQLRTFIKHVRKDRLYALYLLAITTGLRRGALVGLRRPDVDLDTGTVSSSRPRIVVDNKAVDGEHKTDSAYRPLALDPVTADALRAHVERWERERAALKFTADLLFCWPDGTGIHPDTVTDWFQAHAKAAGLPVIRLHDVRHSYATAALKSGVHPKVVSERLGHASVAFTLSAYSHVMPGMDRDAAGAIADLILGVPEPTQDPDVRKSVRTDPETPLTEDQGEGETPGT</sequence>
<dbReference type="GO" id="GO:0015074">
    <property type="term" value="P:DNA integration"/>
    <property type="evidence" value="ECO:0007669"/>
    <property type="project" value="UniProtKB-KW"/>
</dbReference>
<feature type="domain" description="Core-binding (CB)" evidence="7">
    <location>
        <begin position="3"/>
        <end position="96"/>
    </location>
</feature>
<feature type="domain" description="Tyr recombinase" evidence="6">
    <location>
        <begin position="117"/>
        <end position="311"/>
    </location>
</feature>
<keyword evidence="9" id="KW-1185">Reference proteome</keyword>
<dbReference type="EMBL" id="SSXH01000870">
    <property type="protein sequence ID" value="THJ37371.1"/>
    <property type="molecule type" value="Genomic_DNA"/>
</dbReference>
<keyword evidence="2 4" id="KW-0238">DNA-binding</keyword>
<dbReference type="Gene3D" id="1.10.443.10">
    <property type="entry name" value="Intergrase catalytic core"/>
    <property type="match status" value="1"/>
</dbReference>
<feature type="compositionally biased region" description="Basic and acidic residues" evidence="5">
    <location>
        <begin position="327"/>
        <end position="337"/>
    </location>
</feature>
<feature type="region of interest" description="Disordered" evidence="5">
    <location>
        <begin position="320"/>
        <end position="353"/>
    </location>
</feature>
<protein>
    <submittedName>
        <fullName evidence="8">Site-specific integrase</fullName>
    </submittedName>
</protein>
<dbReference type="InterPro" id="IPR050090">
    <property type="entry name" value="Tyrosine_recombinase_XerCD"/>
</dbReference>
<dbReference type="InterPro" id="IPR011010">
    <property type="entry name" value="DNA_brk_join_enz"/>
</dbReference>
<dbReference type="PANTHER" id="PTHR30349:SF91">
    <property type="entry name" value="INTA PROTEIN"/>
    <property type="match status" value="1"/>
</dbReference>
<organism evidence="8 9">
    <name type="scientific">Candidatus Frankia alpina</name>
    <dbReference type="NCBI Taxonomy" id="2699483"/>
    <lineage>
        <taxon>Bacteria</taxon>
        <taxon>Bacillati</taxon>
        <taxon>Actinomycetota</taxon>
        <taxon>Actinomycetes</taxon>
        <taxon>Frankiales</taxon>
        <taxon>Frankiaceae</taxon>
        <taxon>Frankia</taxon>
    </lineage>
</organism>
<evidence type="ECO:0000313" key="8">
    <source>
        <dbReference type="EMBL" id="THJ37371.1"/>
    </source>
</evidence>
<dbReference type="GO" id="GO:0003677">
    <property type="term" value="F:DNA binding"/>
    <property type="evidence" value="ECO:0007669"/>
    <property type="project" value="UniProtKB-UniRule"/>
</dbReference>
<dbReference type="AlphaFoldDB" id="A0A4S5C100"/>
<evidence type="ECO:0000256" key="2">
    <source>
        <dbReference type="ARBA" id="ARBA00023125"/>
    </source>
</evidence>
<gene>
    <name evidence="8" type="ORF">E7Y31_21595</name>
</gene>
<dbReference type="RefSeq" id="WP_136449552.1">
    <property type="nucleotide sequence ID" value="NZ_SSXH01000870.1"/>
</dbReference>
<dbReference type="Pfam" id="PF00589">
    <property type="entry name" value="Phage_integrase"/>
    <property type="match status" value="1"/>
</dbReference>
<feature type="non-terminal residue" evidence="8">
    <location>
        <position position="1"/>
    </location>
</feature>
<dbReference type="SUPFAM" id="SSF56349">
    <property type="entry name" value="DNA breaking-rejoining enzymes"/>
    <property type="match status" value="1"/>
</dbReference>
<evidence type="ECO:0000256" key="4">
    <source>
        <dbReference type="PROSITE-ProRule" id="PRU01248"/>
    </source>
</evidence>
<dbReference type="PROSITE" id="PS51898">
    <property type="entry name" value="TYR_RECOMBINASE"/>
    <property type="match status" value="1"/>
</dbReference>
<dbReference type="Gene3D" id="1.10.150.130">
    <property type="match status" value="1"/>
</dbReference>
<accession>A0A4S5C100</accession>
<dbReference type="InterPro" id="IPR004107">
    <property type="entry name" value="Integrase_SAM-like_N"/>
</dbReference>
<dbReference type="InterPro" id="IPR002104">
    <property type="entry name" value="Integrase_catalytic"/>
</dbReference>
<comment type="caution">
    <text evidence="8">The sequence shown here is derived from an EMBL/GenBank/DDBJ whole genome shotgun (WGS) entry which is preliminary data.</text>
</comment>
<evidence type="ECO:0000313" key="9">
    <source>
        <dbReference type="Proteomes" id="UP000305282"/>
    </source>
</evidence>
<dbReference type="PANTHER" id="PTHR30349">
    <property type="entry name" value="PHAGE INTEGRASE-RELATED"/>
    <property type="match status" value="1"/>
</dbReference>
<evidence type="ECO:0000256" key="1">
    <source>
        <dbReference type="ARBA" id="ARBA00022908"/>
    </source>
</evidence>
<evidence type="ECO:0000256" key="3">
    <source>
        <dbReference type="ARBA" id="ARBA00023172"/>
    </source>
</evidence>
<dbReference type="InterPro" id="IPR044068">
    <property type="entry name" value="CB"/>
</dbReference>
<reference evidence="8 9" key="1">
    <citation type="submission" date="2019-04" db="EMBL/GenBank/DDBJ databases">
        <title>Draft genome sequences for three unisolated Alnus-infective Frankia Sp+ strains, AgTrS, AiOr and AvVan, the first sequenced Frankia strains able to sporulate in-planta.</title>
        <authorList>
            <person name="Bethencourt L."/>
            <person name="Vautrin F."/>
            <person name="Taib N."/>
            <person name="Dubost A."/>
            <person name="Castro-Garcia L."/>
            <person name="Imbaud O."/>
            <person name="Abrouk D."/>
            <person name="Fournier P."/>
            <person name="Briolay J."/>
            <person name="Nguyen A."/>
            <person name="Normand P."/>
            <person name="Fernandez M.P."/>
            <person name="Brochier-Armanet C."/>
            <person name="Herrera-Belaroussi A."/>
        </authorList>
    </citation>
    <scope>NUCLEOTIDE SEQUENCE [LARGE SCALE GENOMIC DNA]</scope>
    <source>
        <strain evidence="8 9">AvVan</strain>
    </source>
</reference>
<dbReference type="PROSITE" id="PS51900">
    <property type="entry name" value="CB"/>
    <property type="match status" value="1"/>
</dbReference>
<evidence type="ECO:0000259" key="6">
    <source>
        <dbReference type="PROSITE" id="PS51898"/>
    </source>
</evidence>
<dbReference type="OrthoDB" id="4326943at2"/>
<dbReference type="InterPro" id="IPR013762">
    <property type="entry name" value="Integrase-like_cat_sf"/>
</dbReference>
<dbReference type="Pfam" id="PF14659">
    <property type="entry name" value="Phage_int_SAM_3"/>
    <property type="match status" value="1"/>
</dbReference>
<dbReference type="GO" id="GO:0006310">
    <property type="term" value="P:DNA recombination"/>
    <property type="evidence" value="ECO:0007669"/>
    <property type="project" value="UniProtKB-KW"/>
</dbReference>
<dbReference type="CDD" id="cd01189">
    <property type="entry name" value="INT_ICEBs1_C_like"/>
    <property type="match status" value="1"/>
</dbReference>
<keyword evidence="3" id="KW-0233">DNA recombination</keyword>
<dbReference type="InterPro" id="IPR010998">
    <property type="entry name" value="Integrase_recombinase_N"/>
</dbReference>